<protein>
    <submittedName>
        <fullName evidence="1">Uncharacterized protein</fullName>
    </submittedName>
</protein>
<reference evidence="1 2" key="2">
    <citation type="journal article" date="2022" name="Mol. Ecol. Resour.">
        <title>The genomes of chicory, endive, great burdock and yacon provide insights into Asteraceae paleo-polyploidization history and plant inulin production.</title>
        <authorList>
            <person name="Fan W."/>
            <person name="Wang S."/>
            <person name="Wang H."/>
            <person name="Wang A."/>
            <person name="Jiang F."/>
            <person name="Liu H."/>
            <person name="Zhao H."/>
            <person name="Xu D."/>
            <person name="Zhang Y."/>
        </authorList>
    </citation>
    <scope>NUCLEOTIDE SEQUENCE [LARGE SCALE GENOMIC DNA]</scope>
    <source>
        <strain evidence="2">cv. Yunnan</strain>
        <tissue evidence="1">Leaves</tissue>
    </source>
</reference>
<proteinExistence type="predicted"/>
<gene>
    <name evidence="1" type="ORF">L1987_15368</name>
</gene>
<evidence type="ECO:0000313" key="2">
    <source>
        <dbReference type="Proteomes" id="UP001056120"/>
    </source>
</evidence>
<organism evidence="1 2">
    <name type="scientific">Smallanthus sonchifolius</name>
    <dbReference type="NCBI Taxonomy" id="185202"/>
    <lineage>
        <taxon>Eukaryota</taxon>
        <taxon>Viridiplantae</taxon>
        <taxon>Streptophyta</taxon>
        <taxon>Embryophyta</taxon>
        <taxon>Tracheophyta</taxon>
        <taxon>Spermatophyta</taxon>
        <taxon>Magnoliopsida</taxon>
        <taxon>eudicotyledons</taxon>
        <taxon>Gunneridae</taxon>
        <taxon>Pentapetalae</taxon>
        <taxon>asterids</taxon>
        <taxon>campanulids</taxon>
        <taxon>Asterales</taxon>
        <taxon>Asteraceae</taxon>
        <taxon>Asteroideae</taxon>
        <taxon>Heliantheae alliance</taxon>
        <taxon>Millerieae</taxon>
        <taxon>Smallanthus</taxon>
    </lineage>
</organism>
<sequence>MALLASTGLDESDHVWHQDRQFIESISIASHIIPDHHGFQLLLSSLNRLDSTSRSQSSVVHFEDSTPRSSWLSAPPKLAGSILHHAVGRAFADI</sequence>
<comment type="caution">
    <text evidence="1">The sequence shown here is derived from an EMBL/GenBank/DDBJ whole genome shotgun (WGS) entry which is preliminary data.</text>
</comment>
<name>A0ACB9J667_9ASTR</name>
<dbReference type="EMBL" id="CM042022">
    <property type="protein sequence ID" value="KAI3815689.1"/>
    <property type="molecule type" value="Genomic_DNA"/>
</dbReference>
<evidence type="ECO:0000313" key="1">
    <source>
        <dbReference type="EMBL" id="KAI3815689.1"/>
    </source>
</evidence>
<dbReference type="Proteomes" id="UP001056120">
    <property type="component" value="Linkage Group LG05"/>
</dbReference>
<accession>A0ACB9J667</accession>
<keyword evidence="2" id="KW-1185">Reference proteome</keyword>
<reference evidence="2" key="1">
    <citation type="journal article" date="2022" name="Mol. Ecol. Resour.">
        <title>The genomes of chicory, endive, great burdock and yacon provide insights into Asteraceae palaeo-polyploidization history and plant inulin production.</title>
        <authorList>
            <person name="Fan W."/>
            <person name="Wang S."/>
            <person name="Wang H."/>
            <person name="Wang A."/>
            <person name="Jiang F."/>
            <person name="Liu H."/>
            <person name="Zhao H."/>
            <person name="Xu D."/>
            <person name="Zhang Y."/>
        </authorList>
    </citation>
    <scope>NUCLEOTIDE SEQUENCE [LARGE SCALE GENOMIC DNA]</scope>
    <source>
        <strain evidence="2">cv. Yunnan</strain>
    </source>
</reference>